<evidence type="ECO:0000256" key="1">
    <source>
        <dbReference type="SAM" id="MobiDB-lite"/>
    </source>
</evidence>
<evidence type="ECO:0000313" key="2">
    <source>
        <dbReference type="EMBL" id="QPX73754.1"/>
    </source>
</evidence>
<reference evidence="2 3" key="1">
    <citation type="submission" date="2020-09" db="EMBL/GenBank/DDBJ databases">
        <authorList>
            <person name="Kaiser E."/>
            <person name="Loertsher E."/>
            <person name="Boyd C."/>
            <person name="Allen K."/>
            <person name="Carter N."/>
            <person name="Sharma R."/>
            <person name="Flor S."/>
            <person name="Grose J."/>
        </authorList>
    </citation>
    <scope>NUCLEOTIDE SEQUENCE [LARGE SCALE GENOMIC DNA]</scope>
</reference>
<protein>
    <submittedName>
        <fullName evidence="2">Uncharacterized protein</fullName>
    </submittedName>
</protein>
<feature type="region of interest" description="Disordered" evidence="1">
    <location>
        <begin position="50"/>
        <end position="69"/>
    </location>
</feature>
<proteinExistence type="predicted"/>
<dbReference type="Proteomes" id="UP000595743">
    <property type="component" value="Genome"/>
</dbReference>
<organism evidence="2 3">
    <name type="scientific">Klebsiella phage vB_KpnM_BovinicusUrsus</name>
    <dbReference type="NCBI Taxonomy" id="2777352"/>
    <lineage>
        <taxon>Viruses</taxon>
        <taxon>Duplodnaviria</taxon>
        <taxon>Heunggongvirae</taxon>
        <taxon>Uroviricota</taxon>
        <taxon>Caudoviricetes</taxon>
        <taxon>Pantevenvirales</taxon>
        <taxon>Straboviridae</taxon>
        <taxon>Tevenvirinae</taxon>
        <taxon>Jiaodavirus</taxon>
        <taxon>Jiaodavirus jd18</taxon>
    </lineage>
</organism>
<dbReference type="EMBL" id="MW021752">
    <property type="protein sequence ID" value="QPX73754.1"/>
    <property type="molecule type" value="Genomic_DNA"/>
</dbReference>
<gene>
    <name evidence="2" type="ORF">EVAN_126</name>
</gene>
<feature type="compositionally biased region" description="Basic and acidic residues" evidence="1">
    <location>
        <begin position="57"/>
        <end position="69"/>
    </location>
</feature>
<sequence length="69" mass="8234">MTRFETGHTVQSLAIENYIMKYYGFKTSHFGKAYRTENIDRRRAYYESLHKAGRSRARQEGQKQAKEIE</sequence>
<accession>A0A7T3N7E4</accession>
<name>A0A7T3N7E4_9CAUD</name>
<evidence type="ECO:0000313" key="3">
    <source>
        <dbReference type="Proteomes" id="UP000595743"/>
    </source>
</evidence>